<gene>
    <name evidence="1" type="ORF">EJC51_18185</name>
</gene>
<proteinExistence type="predicted"/>
<sequence length="243" mass="26913">MSMRPQLPGDPSDLHLRISYDDELQDTPQADTLERWNVAVLHRRCVYDAGRESATTSSCTTTECPSCTVEDAAVGSMTFYRVHLDRGRNAYWAMEEESEELYETAQVLLDPETGSFTREVSELLAYVGSALLVMDRVTLAPAWRGHGLAAVLGSEVIHRLMPGCRAVACSPGVTDLSSRRLTDQAEWDRVNAKIAQGWESLGFRLYRDNVYLLSPASQDLEEQRGALRGRLADLGASWRAGAS</sequence>
<evidence type="ECO:0000313" key="2">
    <source>
        <dbReference type="Proteomes" id="UP000280197"/>
    </source>
</evidence>
<dbReference type="AlphaFoldDB" id="A0A3Q9BZ28"/>
<accession>A0A3Q9BZ28</accession>
<dbReference type="InterPro" id="IPR016181">
    <property type="entry name" value="Acyl_CoA_acyltransferase"/>
</dbReference>
<dbReference type="KEGG" id="saqu:EJC51_18185"/>
<evidence type="ECO:0000313" key="1">
    <source>
        <dbReference type="EMBL" id="AZP17857.1"/>
    </source>
</evidence>
<dbReference type="EMBL" id="CP034463">
    <property type="protein sequence ID" value="AZP17857.1"/>
    <property type="molecule type" value="Genomic_DNA"/>
</dbReference>
<keyword evidence="2" id="KW-1185">Reference proteome</keyword>
<dbReference type="RefSeq" id="WP_126272048.1">
    <property type="nucleotide sequence ID" value="NZ_CP034463.1"/>
</dbReference>
<protein>
    <submittedName>
        <fullName evidence="1">Uncharacterized protein</fullName>
    </submittedName>
</protein>
<dbReference type="Proteomes" id="UP000280197">
    <property type="component" value="Chromosome"/>
</dbReference>
<organism evidence="1 2">
    <name type="scientific">Streptomyces aquilus</name>
    <dbReference type="NCBI Taxonomy" id="2548456"/>
    <lineage>
        <taxon>Bacteria</taxon>
        <taxon>Bacillati</taxon>
        <taxon>Actinomycetota</taxon>
        <taxon>Actinomycetes</taxon>
        <taxon>Kitasatosporales</taxon>
        <taxon>Streptomycetaceae</taxon>
        <taxon>Streptomyces</taxon>
    </lineage>
</organism>
<name>A0A3Q9BZ28_9ACTN</name>
<dbReference type="SUPFAM" id="SSF55729">
    <property type="entry name" value="Acyl-CoA N-acyltransferases (Nat)"/>
    <property type="match status" value="1"/>
</dbReference>
<reference evidence="1 2" key="1">
    <citation type="submission" date="2018-12" db="EMBL/GenBank/DDBJ databases">
        <authorList>
            <person name="Li K."/>
        </authorList>
    </citation>
    <scope>NUCLEOTIDE SEQUENCE [LARGE SCALE GENOMIC DNA]</scope>
    <source>
        <strain evidence="2">CR22</strain>
    </source>
</reference>